<gene>
    <name evidence="3" type="ORF">CLCR_02781</name>
</gene>
<feature type="compositionally biased region" description="Polar residues" evidence="1">
    <location>
        <begin position="71"/>
        <end position="93"/>
    </location>
</feature>
<protein>
    <recommendedName>
        <fullName evidence="2">SET domain-containing protein</fullName>
    </recommendedName>
</protein>
<dbReference type="STRING" id="86049.A0A1C1D266"/>
<dbReference type="PROSITE" id="PS50280">
    <property type="entry name" value="SET"/>
    <property type="match status" value="1"/>
</dbReference>
<dbReference type="InterPro" id="IPR046341">
    <property type="entry name" value="SET_dom_sf"/>
</dbReference>
<proteinExistence type="predicted"/>
<keyword evidence="4" id="KW-1185">Reference proteome</keyword>
<feature type="domain" description="SET" evidence="2">
    <location>
        <begin position="539"/>
        <end position="670"/>
    </location>
</feature>
<feature type="compositionally biased region" description="Basic residues" evidence="1">
    <location>
        <begin position="771"/>
        <end position="787"/>
    </location>
</feature>
<dbReference type="Pfam" id="PF00856">
    <property type="entry name" value="SET"/>
    <property type="match status" value="1"/>
</dbReference>
<reference evidence="4" key="1">
    <citation type="submission" date="2015-07" db="EMBL/GenBank/DDBJ databases">
        <authorList>
            <person name="Teixeira M.M."/>
            <person name="Souza R.C."/>
            <person name="Almeida L.G."/>
            <person name="Vicente V.A."/>
            <person name="de Hoog S."/>
            <person name="Bocca A.L."/>
            <person name="de Almeida S.R."/>
            <person name="Vasconcelos A.T."/>
            <person name="Felipe M.S."/>
        </authorList>
    </citation>
    <scope>NUCLEOTIDE SEQUENCE [LARGE SCALE GENOMIC DNA]</scope>
    <source>
        <strain evidence="4">KSF</strain>
    </source>
</reference>
<dbReference type="SUPFAM" id="SSF82199">
    <property type="entry name" value="SET domain"/>
    <property type="match status" value="1"/>
</dbReference>
<feature type="compositionally biased region" description="Polar residues" evidence="1">
    <location>
        <begin position="101"/>
        <end position="124"/>
    </location>
</feature>
<feature type="region of interest" description="Disordered" evidence="1">
    <location>
        <begin position="1"/>
        <end position="147"/>
    </location>
</feature>
<dbReference type="PANTHER" id="PTHR47325">
    <property type="entry name" value="HISTONE-LYSINE N-METHYLTRANSFERASE SUVR5"/>
    <property type="match status" value="1"/>
</dbReference>
<dbReference type="SMART" id="SM00317">
    <property type="entry name" value="SET"/>
    <property type="match status" value="1"/>
</dbReference>
<comment type="caution">
    <text evidence="3">The sequence shown here is derived from an EMBL/GenBank/DDBJ whole genome shotgun (WGS) entry which is preliminary data.</text>
</comment>
<name>A0A1C1D266_9EURO</name>
<evidence type="ECO:0000256" key="1">
    <source>
        <dbReference type="SAM" id="MobiDB-lite"/>
    </source>
</evidence>
<dbReference type="VEuPathDB" id="FungiDB:G647_04935"/>
<dbReference type="PANTHER" id="PTHR47325:SF2">
    <property type="entry name" value="HISTONE-LYSINE N-METHYLTRANSFERASE SUVR5-LIKE PROTEIN"/>
    <property type="match status" value="1"/>
</dbReference>
<feature type="region of interest" description="Disordered" evidence="1">
    <location>
        <begin position="488"/>
        <end position="510"/>
    </location>
</feature>
<dbReference type="EMBL" id="LGRB01000003">
    <property type="protein sequence ID" value="OCT54842.1"/>
    <property type="molecule type" value="Genomic_DNA"/>
</dbReference>
<feature type="compositionally biased region" description="Gly residues" evidence="1">
    <location>
        <begin position="751"/>
        <end position="770"/>
    </location>
</feature>
<feature type="region of interest" description="Disordered" evidence="1">
    <location>
        <begin position="696"/>
        <end position="787"/>
    </location>
</feature>
<evidence type="ECO:0000313" key="4">
    <source>
        <dbReference type="Proteomes" id="UP000094526"/>
    </source>
</evidence>
<organism evidence="3 4">
    <name type="scientific">Cladophialophora carrionii</name>
    <dbReference type="NCBI Taxonomy" id="86049"/>
    <lineage>
        <taxon>Eukaryota</taxon>
        <taxon>Fungi</taxon>
        <taxon>Dikarya</taxon>
        <taxon>Ascomycota</taxon>
        <taxon>Pezizomycotina</taxon>
        <taxon>Eurotiomycetes</taxon>
        <taxon>Chaetothyriomycetidae</taxon>
        <taxon>Chaetothyriales</taxon>
        <taxon>Herpotrichiellaceae</taxon>
        <taxon>Cladophialophora</taxon>
    </lineage>
</organism>
<evidence type="ECO:0000259" key="2">
    <source>
        <dbReference type="PROSITE" id="PS50280"/>
    </source>
</evidence>
<dbReference type="OrthoDB" id="308383at2759"/>
<feature type="compositionally biased region" description="Low complexity" evidence="1">
    <location>
        <begin position="54"/>
        <end position="70"/>
    </location>
</feature>
<accession>A0A1C1D266</accession>
<dbReference type="Proteomes" id="UP000094526">
    <property type="component" value="Unassembled WGS sequence"/>
</dbReference>
<feature type="compositionally biased region" description="Basic and acidic residues" evidence="1">
    <location>
        <begin position="696"/>
        <end position="707"/>
    </location>
</feature>
<evidence type="ECO:0000313" key="3">
    <source>
        <dbReference type="EMBL" id="OCT54842.1"/>
    </source>
</evidence>
<dbReference type="VEuPathDB" id="FungiDB:CLCR_02781"/>
<dbReference type="InterPro" id="IPR001214">
    <property type="entry name" value="SET_dom"/>
</dbReference>
<dbReference type="AlphaFoldDB" id="A0A1C1D266"/>
<dbReference type="Gene3D" id="2.170.270.10">
    <property type="entry name" value="SET domain"/>
    <property type="match status" value="1"/>
</dbReference>
<sequence length="787" mass="86880">MSSQAQNAQPGPDSDNLGRGQRTKKPTAKGQEYKNTLSKGSIAQGVAQGATPSQAPAQGTTQGAAPGTAQSVIPSTTQDVVPGATQAQPQDVAQTDRRITRSQTRSQAILSAQGNAPSDGTQDQAGPPPQRSAGGSTRNRPRRATISQVKIDGLMTRIYEEIRCAAINKLSSRTNEIYAVREFLFQARLRRFFDLQTEDNRENLQQCLEEYDVHHPRGGSVAKDVKRALDFPEPDRLTEFCNGPKLLLLTFCAHSASFREVIRRSDAESRREGVPRWSDIYPVIKSCKSSLELFARCFDFNWVGNLRAFEKHFETLLRYVYSDEHGGLEGINQSNFGIDDGDLAEIHRIPDEEESYVHHHWALPAEDGQPAVRPTINYTVTRLMESSPFVNDFDAVVDRPRLRRKAKKAKLPVKLPFGSSQTLKQLDIVRSVILDPDNNLWPAGSLSNVLGRPDFCGGAGHECIACGVAAPEAVDPSNADNDTVVVDSNGNAEPSFTPGELSPEPEHASSPEYPCHCTLNELMERKNDKKAGLAHRDSLLVELFTTHDKGRGIRALQRIPRHTFIGEYIGEIYPERDANTEESITRYGPPEGNVYHFSVPVGPPLPPRTPDQRARFTVDSAHLGNWTRFMNHCCYPNARFDTVNVGQVWTTIVRTVREIKFGEEITVDYGPDYFYYRRLDCRCGHARCKLRNVREQLKSQKRPRDGNGESGSDGSSTSEEEQRNGTTKFPKRGTINKSVREGRDDEDVGPEGTGRGKAKGSCGGGGGGGKGKGKGKGKAAKKRGTRR</sequence>